<reference evidence="2 3" key="1">
    <citation type="submission" date="2018-04" db="EMBL/GenBank/DDBJ databases">
        <authorList>
            <person name="Vogel A."/>
        </authorList>
    </citation>
    <scope>NUCLEOTIDE SEQUENCE [LARGE SCALE GENOMIC DNA]</scope>
</reference>
<dbReference type="Pfam" id="PF20167">
    <property type="entry name" value="Transposase_32"/>
    <property type="match status" value="1"/>
</dbReference>
<evidence type="ECO:0000313" key="2">
    <source>
        <dbReference type="EMBL" id="VFQ86953.1"/>
    </source>
</evidence>
<dbReference type="EMBL" id="OOIL02003280">
    <property type="protein sequence ID" value="VFQ86953.1"/>
    <property type="molecule type" value="Genomic_DNA"/>
</dbReference>
<proteinExistence type="predicted"/>
<feature type="domain" description="Putative plant transposon protein" evidence="1">
    <location>
        <begin position="59"/>
        <end position="235"/>
    </location>
</feature>
<protein>
    <recommendedName>
        <fullName evidence="1">Putative plant transposon protein domain-containing protein</fullName>
    </recommendedName>
</protein>
<evidence type="ECO:0000259" key="1">
    <source>
        <dbReference type="Pfam" id="PF20167"/>
    </source>
</evidence>
<dbReference type="Proteomes" id="UP000595140">
    <property type="component" value="Unassembled WGS sequence"/>
</dbReference>
<keyword evidence="3" id="KW-1185">Reference proteome</keyword>
<accession>A0A484MDC3</accession>
<organism evidence="2 3">
    <name type="scientific">Cuscuta campestris</name>
    <dbReference type="NCBI Taxonomy" id="132261"/>
    <lineage>
        <taxon>Eukaryota</taxon>
        <taxon>Viridiplantae</taxon>
        <taxon>Streptophyta</taxon>
        <taxon>Embryophyta</taxon>
        <taxon>Tracheophyta</taxon>
        <taxon>Spermatophyta</taxon>
        <taxon>Magnoliopsida</taxon>
        <taxon>eudicotyledons</taxon>
        <taxon>Gunneridae</taxon>
        <taxon>Pentapetalae</taxon>
        <taxon>asterids</taxon>
        <taxon>lamiids</taxon>
        <taxon>Solanales</taxon>
        <taxon>Convolvulaceae</taxon>
        <taxon>Cuscuteae</taxon>
        <taxon>Cuscuta</taxon>
        <taxon>Cuscuta subgen. Grammica</taxon>
        <taxon>Cuscuta sect. Cleistogrammica</taxon>
    </lineage>
</organism>
<evidence type="ECO:0000313" key="3">
    <source>
        <dbReference type="Proteomes" id="UP000595140"/>
    </source>
</evidence>
<dbReference type="InterPro" id="IPR046796">
    <property type="entry name" value="Transposase_32_dom"/>
</dbReference>
<sequence length="236" mass="27543">MAPRKRLNDDSSSSQPARFTKKAHESWYELRKEKNLVVEKIIHPDIDRVFRLTEAFRSVGWERMLTLSGEYFPDLVREFYANILNKEEKSRMVKSSVRGTPITLTLDYLREFLNLRDPRAPFTYTINRNGFVADDHNYDIEATKTKFGCSDMRVRDLGLRWIRARLLIYLFGFNIEPRASGLNEIRISDLYPADKMIFGLGRPERIALAPLILRCIHDVVASNRPDKNFVFPVLLS</sequence>
<dbReference type="OrthoDB" id="848707at2759"/>
<gene>
    <name evidence="2" type="ORF">CCAM_LOCUS28729</name>
</gene>
<name>A0A484MDC3_9ASTE</name>
<dbReference type="AlphaFoldDB" id="A0A484MDC3"/>